<dbReference type="SUPFAM" id="SSF52743">
    <property type="entry name" value="Subtilisin-like"/>
    <property type="match status" value="1"/>
</dbReference>
<dbReference type="InterPro" id="IPR036852">
    <property type="entry name" value="Peptidase_S8/S53_dom_sf"/>
</dbReference>
<protein>
    <submittedName>
        <fullName evidence="2">Subtilase family protein</fullName>
    </submittedName>
</protein>
<dbReference type="InterPro" id="IPR034074">
    <property type="entry name" value="Y4bN_pept_dom"/>
</dbReference>
<organism evidence="2 3">
    <name type="scientific">Agreia bicolorata</name>
    <dbReference type="NCBI Taxonomy" id="110935"/>
    <lineage>
        <taxon>Bacteria</taxon>
        <taxon>Bacillati</taxon>
        <taxon>Actinomycetota</taxon>
        <taxon>Actinomycetes</taxon>
        <taxon>Micrococcales</taxon>
        <taxon>Microbacteriaceae</taxon>
        <taxon>Agreia</taxon>
    </lineage>
</organism>
<gene>
    <name evidence="2" type="ORF">SAMN06295879_0244</name>
</gene>
<accession>A0A1T4WU63</accession>
<dbReference type="GO" id="GO:0006508">
    <property type="term" value="P:proteolysis"/>
    <property type="evidence" value="ECO:0007669"/>
    <property type="project" value="InterPro"/>
</dbReference>
<dbReference type="RefSeq" id="WP_078713058.1">
    <property type="nucleotide sequence ID" value="NZ_FUYG01000001.1"/>
</dbReference>
<evidence type="ECO:0000313" key="3">
    <source>
        <dbReference type="Proteomes" id="UP000189735"/>
    </source>
</evidence>
<sequence length="737" mass="79550">MATNYLIGRGELLVDSKEPPAMKPSKANPYTVDEARSRLSPQLESAIAEISESEIAPDDVYVAKFALHPSYVAKSYFPSVLFQAAGLEPVGSRGRRIYPEKHTGKDSDGKEFGTSEIFVAGRLEAFQALHDLMVAPSELPDRYSQIREIEEITSFQPKEKVKAGNGSGPKATYELVVHLPSFSLAPNNRLAFLEYARDLGFEVREDLSFEVQGLWFLPAVGPSERLNEIAAFSTVRVVRPMPLLSVQPAPRTMTGEQPITLPVGQVQSTAPRVAILDGGLPAEHAIGTWVDLYREMDPTAKSSPGYEQHGLAVASAFLFGGIRPGASPAIPPSNISVFRVLDGSTASDDSFELYRTLGHVEEVLLTKSFEFINLSLGPALPIEDDEVHAWTALIDDLLSDGATLMTVAVGNNGRLDHASGNARVQVPGDCVNALAVGASDRADDDWARADYSAIGPGRAPGVVKPDLLAHGGSSEDPFYVIGQGEVPYISGVTGTSLSAPLALRHAVSIRALLGTELSPLAIRALLIHGADQKKLDRREVGWGRIPMLYDQIVTSGDGIARVVYQGVVNPGKYIRAQIPTPRGGLDGKVRFHATFCFASAVDTHSPDVYTRAGLEIVYRPDTDKFTKEAKTAKSAPFFSSAAFATEDELRSDNGKWETVLKGSKNTIGSSATNPVFDIHYVAREEGGASKAKEPMRYALVITVEAKKHINLHTEILDAYPNLLVAIEPDINIEIDSA</sequence>
<dbReference type="GO" id="GO:0004252">
    <property type="term" value="F:serine-type endopeptidase activity"/>
    <property type="evidence" value="ECO:0007669"/>
    <property type="project" value="InterPro"/>
</dbReference>
<dbReference type="CDD" id="cd04847">
    <property type="entry name" value="Peptidases_S8_Subtilisin_like_2"/>
    <property type="match status" value="1"/>
</dbReference>
<evidence type="ECO:0000259" key="1">
    <source>
        <dbReference type="Pfam" id="PF00082"/>
    </source>
</evidence>
<feature type="domain" description="Peptidase S8/S53" evidence="1">
    <location>
        <begin position="299"/>
        <end position="543"/>
    </location>
</feature>
<reference evidence="3" key="1">
    <citation type="submission" date="2017-02" db="EMBL/GenBank/DDBJ databases">
        <authorList>
            <person name="Varghese N."/>
            <person name="Submissions S."/>
        </authorList>
    </citation>
    <scope>NUCLEOTIDE SEQUENCE [LARGE SCALE GENOMIC DNA]</scope>
    <source>
        <strain evidence="3">VKM Ac-2052</strain>
    </source>
</reference>
<name>A0A1T4WU63_9MICO</name>
<dbReference type="AlphaFoldDB" id="A0A1T4WU63"/>
<dbReference type="InterPro" id="IPR000209">
    <property type="entry name" value="Peptidase_S8/S53_dom"/>
</dbReference>
<dbReference type="EMBL" id="FUYG01000001">
    <property type="protein sequence ID" value="SKA80799.1"/>
    <property type="molecule type" value="Genomic_DNA"/>
</dbReference>
<dbReference type="Proteomes" id="UP000189735">
    <property type="component" value="Unassembled WGS sequence"/>
</dbReference>
<proteinExistence type="predicted"/>
<dbReference type="Pfam" id="PF00082">
    <property type="entry name" value="Peptidase_S8"/>
    <property type="match status" value="1"/>
</dbReference>
<dbReference type="Gene3D" id="3.40.50.200">
    <property type="entry name" value="Peptidase S8/S53 domain"/>
    <property type="match status" value="1"/>
</dbReference>
<evidence type="ECO:0000313" key="2">
    <source>
        <dbReference type="EMBL" id="SKA80799.1"/>
    </source>
</evidence>